<accession>A0ABX7XBT8</accession>
<evidence type="ECO:0000313" key="2">
    <source>
        <dbReference type="Proteomes" id="UP000672011"/>
    </source>
</evidence>
<reference evidence="1 2" key="1">
    <citation type="journal article" date="2021" name="Int. J. Syst. Evol. Microbiol.">
        <title>Faecalibacter bovis sp. nov., isolated from cow faeces.</title>
        <authorList>
            <person name="Li F."/>
            <person name="Zhao W."/>
            <person name="Hong Q."/>
            <person name="Shao Q."/>
            <person name="Song J."/>
            <person name="Yang S."/>
        </authorList>
    </citation>
    <scope>NUCLEOTIDE SEQUENCE [LARGE SCALE GENOMIC DNA]</scope>
    <source>
        <strain evidence="1 2">ZY171143</strain>
    </source>
</reference>
<organism evidence="1 2">
    <name type="scientific">Faecalibacter bovis</name>
    <dbReference type="NCBI Taxonomy" id="2898187"/>
    <lineage>
        <taxon>Bacteria</taxon>
        <taxon>Pseudomonadati</taxon>
        <taxon>Bacteroidota</taxon>
        <taxon>Flavobacteriia</taxon>
        <taxon>Flavobacteriales</taxon>
        <taxon>Weeksellaceae</taxon>
        <taxon>Faecalibacter</taxon>
    </lineage>
</organism>
<proteinExistence type="predicted"/>
<evidence type="ECO:0000313" key="1">
    <source>
        <dbReference type="EMBL" id="QTV05252.1"/>
    </source>
</evidence>
<reference evidence="2" key="2">
    <citation type="submission" date="2021-04" db="EMBL/GenBank/DDBJ databases">
        <title>Taxonomy of Flavobacteriaceae bacterium ZY171143.</title>
        <authorList>
            <person name="Li F."/>
        </authorList>
    </citation>
    <scope>NUCLEOTIDE SEQUENCE [LARGE SCALE GENOMIC DNA]</scope>
    <source>
        <strain evidence="2">ZY171143</strain>
    </source>
</reference>
<gene>
    <name evidence="1" type="ORF">J9309_10765</name>
</gene>
<dbReference type="PANTHER" id="PTHR40129">
    <property type="entry name" value="KETOPANTOATE REDUCTASE N-TERMINAL DOMAIN-CONTAINING PROTEIN"/>
    <property type="match status" value="1"/>
</dbReference>
<protein>
    <submittedName>
        <fullName evidence="1">Uncharacterized protein</fullName>
    </submittedName>
</protein>
<sequence>MKEVLIIGKGWIGEKLEKQLKNQFKITTTKRNSDAENSISVDFDSAKIISIDSTKYDFIIITIPFGKRNTMEELNFRFDNLIQFIGNYNKNILLLSSTGIYTESNGFISENTFPDAQLNDPYISIENKIKTKFPQASILRLGGIMGNTRYLSKYLDLDRESLDEVANHVHYEDILNVIKTCIDNNITNEIYNVVAPQHPTKEEILEYQINHKIIKTETKKGKTISSQKLMNELNYQFLYENPIYFKD</sequence>
<dbReference type="Gene3D" id="3.40.50.720">
    <property type="entry name" value="NAD(P)-binding Rossmann-like Domain"/>
    <property type="match status" value="1"/>
</dbReference>
<name>A0ABX7XBT8_9FLAO</name>
<dbReference type="PANTHER" id="PTHR40129:SF2">
    <property type="entry name" value="KETOPANTOATE REDUCTASE N-TERMINAL DOMAIN-CONTAINING PROTEIN"/>
    <property type="match status" value="1"/>
</dbReference>
<dbReference type="Proteomes" id="UP000672011">
    <property type="component" value="Chromosome"/>
</dbReference>
<dbReference type="EMBL" id="CP072842">
    <property type="protein sequence ID" value="QTV05252.1"/>
    <property type="molecule type" value="Genomic_DNA"/>
</dbReference>
<dbReference type="SUPFAM" id="SSF51735">
    <property type="entry name" value="NAD(P)-binding Rossmann-fold domains"/>
    <property type="match status" value="1"/>
</dbReference>
<dbReference type="InterPro" id="IPR036291">
    <property type="entry name" value="NAD(P)-bd_dom_sf"/>
</dbReference>
<keyword evidence="2" id="KW-1185">Reference proteome</keyword>
<dbReference type="RefSeq" id="WP_230475881.1">
    <property type="nucleotide sequence ID" value="NZ_CP072842.1"/>
</dbReference>